<dbReference type="InterPro" id="IPR014349">
    <property type="entry name" value="Rieske_Fe-S_prot"/>
</dbReference>
<evidence type="ECO:0000256" key="1">
    <source>
        <dbReference type="ARBA" id="ARBA00022714"/>
    </source>
</evidence>
<evidence type="ECO:0000259" key="7">
    <source>
        <dbReference type="PROSITE" id="PS51296"/>
    </source>
</evidence>
<dbReference type="InterPro" id="IPR017941">
    <property type="entry name" value="Rieske_2Fe-2S"/>
</dbReference>
<dbReference type="EMBL" id="CP146275">
    <property type="protein sequence ID" value="WWT33246.1"/>
    <property type="molecule type" value="Genomic_DNA"/>
</dbReference>
<keyword evidence="9" id="KW-1185">Reference proteome</keyword>
<keyword evidence="2" id="KW-0479">Metal-binding</keyword>
<proteinExistence type="predicted"/>
<dbReference type="Pfam" id="PF00355">
    <property type="entry name" value="Rieske"/>
    <property type="match status" value="1"/>
</dbReference>
<reference evidence="8 9" key="1">
    <citation type="submission" date="2024-02" db="EMBL/GenBank/DDBJ databases">
        <title>Complete genome sequence of Pelagibacterium nitratireducens ZH15.</title>
        <authorList>
            <person name="Zhao L.H."/>
        </authorList>
    </citation>
    <scope>NUCLEOTIDE SEQUENCE [LARGE SCALE GENOMIC DNA]</scope>
    <source>
        <strain evidence="8 9">ZH15</strain>
    </source>
</reference>
<comment type="cofactor">
    <cofactor evidence="6">
        <name>[2Fe-2S] cluster</name>
        <dbReference type="ChEBI" id="CHEBI:190135"/>
    </cofactor>
</comment>
<dbReference type="Proteomes" id="UP001369958">
    <property type="component" value="Chromosome"/>
</dbReference>
<evidence type="ECO:0000256" key="2">
    <source>
        <dbReference type="ARBA" id="ARBA00022723"/>
    </source>
</evidence>
<dbReference type="PROSITE" id="PS51296">
    <property type="entry name" value="RIESKE"/>
    <property type="match status" value="1"/>
</dbReference>
<dbReference type="RefSeq" id="WP_338608701.1">
    <property type="nucleotide sequence ID" value="NZ_CP146275.1"/>
</dbReference>
<name>A0ABZ2I5N7_9HYPH</name>
<evidence type="ECO:0000256" key="5">
    <source>
        <dbReference type="ARBA" id="ARBA00023157"/>
    </source>
</evidence>
<gene>
    <name evidence="8" type="ORF">V6617_01895</name>
</gene>
<evidence type="ECO:0000256" key="6">
    <source>
        <dbReference type="ARBA" id="ARBA00034078"/>
    </source>
</evidence>
<organism evidence="8 9">
    <name type="scientific">Pelagibacterium nitratireducens</name>
    <dbReference type="NCBI Taxonomy" id="1046114"/>
    <lineage>
        <taxon>Bacteria</taxon>
        <taxon>Pseudomonadati</taxon>
        <taxon>Pseudomonadota</taxon>
        <taxon>Alphaproteobacteria</taxon>
        <taxon>Hyphomicrobiales</taxon>
        <taxon>Devosiaceae</taxon>
        <taxon>Pelagibacterium</taxon>
    </lineage>
</organism>
<evidence type="ECO:0000256" key="4">
    <source>
        <dbReference type="ARBA" id="ARBA00023014"/>
    </source>
</evidence>
<dbReference type="Gene3D" id="2.102.10.10">
    <property type="entry name" value="Rieske [2Fe-2S] iron-sulphur domain"/>
    <property type="match status" value="1"/>
</dbReference>
<sequence>MAALPAFGQDDISRQPPAVGDYLVFATGDDQTTPLTPEMIVQNAAPIQAWPADAATETVRNGTALNLLMLSRWDPAVLAPEAQDYAAGGVVAQTAICTHAACEVTDWIAETFHMECPCHLSRFDPRQNGAVIQGPARRSLPALALVLEDDRIVVNSPFDGRVGGDV</sequence>
<evidence type="ECO:0000313" key="8">
    <source>
        <dbReference type="EMBL" id="WWT33246.1"/>
    </source>
</evidence>
<keyword evidence="1" id="KW-0001">2Fe-2S</keyword>
<dbReference type="InterPro" id="IPR005805">
    <property type="entry name" value="Rieske_Fe-S_prot_C"/>
</dbReference>
<evidence type="ECO:0000313" key="9">
    <source>
        <dbReference type="Proteomes" id="UP001369958"/>
    </source>
</evidence>
<dbReference type="SUPFAM" id="SSF50022">
    <property type="entry name" value="ISP domain"/>
    <property type="match status" value="1"/>
</dbReference>
<feature type="domain" description="Rieske" evidence="7">
    <location>
        <begin position="88"/>
        <end position="154"/>
    </location>
</feature>
<dbReference type="PANTHER" id="PTHR10134">
    <property type="entry name" value="CYTOCHROME B-C1 COMPLEX SUBUNIT RIESKE, MITOCHONDRIAL"/>
    <property type="match status" value="1"/>
</dbReference>
<protein>
    <submittedName>
        <fullName evidence="8">Rieske (2Fe-2S) protein</fullName>
    </submittedName>
</protein>
<dbReference type="PRINTS" id="PR00162">
    <property type="entry name" value="RIESKE"/>
</dbReference>
<keyword evidence="3" id="KW-0408">Iron</keyword>
<dbReference type="CDD" id="cd03467">
    <property type="entry name" value="Rieske"/>
    <property type="match status" value="1"/>
</dbReference>
<dbReference type="InterPro" id="IPR036922">
    <property type="entry name" value="Rieske_2Fe-2S_sf"/>
</dbReference>
<keyword evidence="4" id="KW-0411">Iron-sulfur</keyword>
<keyword evidence="5" id="KW-1015">Disulfide bond</keyword>
<accession>A0ABZ2I5N7</accession>
<evidence type="ECO:0000256" key="3">
    <source>
        <dbReference type="ARBA" id="ARBA00023004"/>
    </source>
</evidence>